<dbReference type="RefSeq" id="WP_090746980.1">
    <property type="nucleotide sequence ID" value="NZ_CZQA01000002.1"/>
</dbReference>
<proteinExistence type="predicted"/>
<organism evidence="1 2">
    <name type="scientific">Candidatus Nitrospira nitrosa</name>
    <dbReference type="NCBI Taxonomy" id="1742972"/>
    <lineage>
        <taxon>Bacteria</taxon>
        <taxon>Pseudomonadati</taxon>
        <taxon>Nitrospirota</taxon>
        <taxon>Nitrospiria</taxon>
        <taxon>Nitrospirales</taxon>
        <taxon>Nitrospiraceae</taxon>
        <taxon>Nitrospira</taxon>
    </lineage>
</organism>
<keyword evidence="2" id="KW-1185">Reference proteome</keyword>
<protein>
    <recommendedName>
        <fullName evidence="3">AsmA domain-containing protein</fullName>
    </recommendedName>
</protein>
<dbReference type="EMBL" id="CZQA01000002">
    <property type="protein sequence ID" value="CUS34787.1"/>
    <property type="molecule type" value="Genomic_DNA"/>
</dbReference>
<gene>
    <name evidence="1" type="ORF">COMA1_100008</name>
</gene>
<reference evidence="1 2" key="1">
    <citation type="submission" date="2015-10" db="EMBL/GenBank/DDBJ databases">
        <authorList>
            <person name="Gilbert D.G."/>
        </authorList>
    </citation>
    <scope>NUCLEOTIDE SEQUENCE [LARGE SCALE GENOMIC DNA]</scope>
    <source>
        <strain evidence="1">COMA1</strain>
    </source>
</reference>
<dbReference type="Proteomes" id="UP000199032">
    <property type="component" value="Unassembled WGS sequence"/>
</dbReference>
<name>A0A0S4LAV4_9BACT</name>
<evidence type="ECO:0000313" key="1">
    <source>
        <dbReference type="EMBL" id="CUS34787.1"/>
    </source>
</evidence>
<accession>A0A0S4LAV4</accession>
<sequence>MKKLLISIAALGVVTVAGSLWWLPNSLDAQVASAIRRYGPEITGVSISLSNTTINPLDGKAALYGLVVGNPAGFKTKQALSLDEISMTLDIRSLTTDVIRIKELILLKPEIMYEYAAGNSNLDVLRRNIERAIGHDQQKAQRSESGKKLLIEHLYVKSARAHMSAELLNGKAVSVPIPDVHLQDIGKKSDGVTAGEVTNQILASIVQQVSTAMTAAGMHTATNTIQETVDSATQAIKGLFK</sequence>
<evidence type="ECO:0008006" key="3">
    <source>
        <dbReference type="Google" id="ProtNLM"/>
    </source>
</evidence>
<dbReference type="OrthoDB" id="9810976at2"/>
<dbReference type="AlphaFoldDB" id="A0A0S4LAV4"/>
<evidence type="ECO:0000313" key="2">
    <source>
        <dbReference type="Proteomes" id="UP000199032"/>
    </source>
</evidence>
<dbReference type="STRING" id="1742972.COMA1_100008"/>